<evidence type="ECO:0000313" key="9">
    <source>
        <dbReference type="EMBL" id="GAA6499161.1"/>
    </source>
</evidence>
<dbReference type="Pfam" id="PF08481">
    <property type="entry name" value="GBS_Bsp-like"/>
    <property type="match status" value="1"/>
</dbReference>
<feature type="domain" description="Sulfatase N-terminal" evidence="8">
    <location>
        <begin position="173"/>
        <end position="463"/>
    </location>
</feature>
<feature type="transmembrane region" description="Helical" evidence="7">
    <location>
        <begin position="114"/>
        <end position="135"/>
    </location>
</feature>
<feature type="transmembrane region" description="Helical" evidence="7">
    <location>
        <begin position="83"/>
        <end position="107"/>
    </location>
</feature>
<dbReference type="Pfam" id="PF00884">
    <property type="entry name" value="Sulfatase"/>
    <property type="match status" value="1"/>
</dbReference>
<comment type="caution">
    <text evidence="9">The sequence shown here is derived from an EMBL/GenBank/DDBJ whole genome shotgun (WGS) entry which is preliminary data.</text>
</comment>
<evidence type="ECO:0000256" key="1">
    <source>
        <dbReference type="ARBA" id="ARBA00004651"/>
    </source>
</evidence>
<evidence type="ECO:0000256" key="7">
    <source>
        <dbReference type="SAM" id="Phobius"/>
    </source>
</evidence>
<dbReference type="InterPro" id="IPR000917">
    <property type="entry name" value="Sulfatase_N"/>
</dbReference>
<comment type="pathway">
    <text evidence="2">Cell wall biogenesis; lipoteichoic acid biosynthesis.</text>
</comment>
<reference evidence="9 10" key="1">
    <citation type="submission" date="2024-04" db="EMBL/GenBank/DDBJ databases">
        <title>Defined microbial consortia suppress multidrug-resistant proinflammatory Enterobacteriaceae via ecological control.</title>
        <authorList>
            <person name="Furuichi M."/>
            <person name="Kawaguchi T."/>
            <person name="Pust M."/>
            <person name="Yasuma K."/>
            <person name="Plichta D."/>
            <person name="Hasegawa N."/>
            <person name="Ohya T."/>
            <person name="Bhattarai S."/>
            <person name="Sasajima S."/>
            <person name="Aoto Y."/>
            <person name="Tuganbaev T."/>
            <person name="Yaginuma M."/>
            <person name="Ueda M."/>
            <person name="Okahashi N."/>
            <person name="Amafuji K."/>
            <person name="Kiridooshi Y."/>
            <person name="Sugita K."/>
            <person name="Strazar M."/>
            <person name="Skelly A."/>
            <person name="Suda W."/>
            <person name="Hattori M."/>
            <person name="Nakamoto N."/>
            <person name="Caballero S."/>
            <person name="Norman J."/>
            <person name="Olle B."/>
            <person name="Tanoue T."/>
            <person name="Arita M."/>
            <person name="Bucci V."/>
            <person name="Atarashi K."/>
            <person name="Xavier R."/>
            <person name="Honda K."/>
        </authorList>
    </citation>
    <scope>NUCLEOTIDE SEQUENCE [LARGE SCALE GENOMIC DNA]</scope>
    <source>
        <strain evidence="10">k34-0107-D12</strain>
    </source>
</reference>
<keyword evidence="10" id="KW-1185">Reference proteome</keyword>
<keyword evidence="4 7" id="KW-0812">Transmembrane</keyword>
<feature type="transmembrane region" description="Helical" evidence="7">
    <location>
        <begin position="29"/>
        <end position="56"/>
    </location>
</feature>
<dbReference type="Proteomes" id="UP001600941">
    <property type="component" value="Unassembled WGS sequence"/>
</dbReference>
<name>A0ABQ0BRK0_9FIRM</name>
<evidence type="ECO:0000256" key="2">
    <source>
        <dbReference type="ARBA" id="ARBA00004936"/>
    </source>
</evidence>
<dbReference type="Gene3D" id="3.40.720.10">
    <property type="entry name" value="Alkaline Phosphatase, subunit A"/>
    <property type="match status" value="1"/>
</dbReference>
<dbReference type="InterPro" id="IPR050448">
    <property type="entry name" value="OpgB/LTA_synthase_biosynth"/>
</dbReference>
<evidence type="ECO:0000256" key="4">
    <source>
        <dbReference type="ARBA" id="ARBA00022692"/>
    </source>
</evidence>
<gene>
    <name evidence="9" type="ORF">K340107D12_19770</name>
</gene>
<evidence type="ECO:0000313" key="10">
    <source>
        <dbReference type="Proteomes" id="UP001600941"/>
    </source>
</evidence>
<dbReference type="InterPro" id="IPR013688">
    <property type="entry name" value="GBS_Bsp-like"/>
</dbReference>
<evidence type="ECO:0000256" key="3">
    <source>
        <dbReference type="ARBA" id="ARBA00022475"/>
    </source>
</evidence>
<sequence length="636" mass="71814">MDTKDEAKEELKQDSPENEKIKFTVHKKIIRIIVIAIGFLAAFLSLLIATSISWMFRTWTGLTMNELMFHIQSPIQGTDHGIIISYILSCILVSIGITMLIGIIYKFVKKKRGLILLASAVVSVIAAGTSINHMWSRLDIKAYASNKNTYSTFIDDNYIDPKSVNITFPEQKRNLVYIYLESMENTYADENHGGAFEKNVIPELTELSNKNENFSGDHKTLNGGISLNGTGWTVAAMFAQSSGLPLLIPIEGNSMNEQDSFLPGLTTIGDILKDAGYTQSLVLGSDANFGGRKLFYTQHGMYDIYDYYYSKDNGQIPEDYHVFWGYEDSKLFDFAKQHLLEAGASDEPFNMTILTVDTHFEDGYLCEDCQDTFGDNQYANVMACSSKRVTDFVNWIQEQDFYENTTIVISGDHPTMDSDFCEDVDNSYDRKVYTTYINSAADTKNDTYRQYSTFDNFPTTLASLGVEIEGNRLGLGTNLFSSEATLMEKYDKNTIDIELDKKSKLMEKLTKDIVVPEPEEELTAEAEEDSSEETEIIPAEIEVTPYDFRTGKYEVMVKNLPADTDVQALRCAVWAEEDQSDLKWYEAELQADGSYITKVWAADFAYKVSEYNIHIYTLDTEGEPHLLAEAAGEITR</sequence>
<proteinExistence type="predicted"/>
<dbReference type="RefSeq" id="WP_227211794.1">
    <property type="nucleotide sequence ID" value="NZ_BAABZQ010000001.1"/>
</dbReference>
<protein>
    <submittedName>
        <fullName evidence="9">LTA synthase family protein</fullName>
    </submittedName>
</protein>
<keyword evidence="5 7" id="KW-1133">Transmembrane helix</keyword>
<dbReference type="InterPro" id="IPR017850">
    <property type="entry name" value="Alkaline_phosphatase_core_sf"/>
</dbReference>
<evidence type="ECO:0000256" key="5">
    <source>
        <dbReference type="ARBA" id="ARBA00022989"/>
    </source>
</evidence>
<dbReference type="SUPFAM" id="SSF53649">
    <property type="entry name" value="Alkaline phosphatase-like"/>
    <property type="match status" value="1"/>
</dbReference>
<keyword evidence="3" id="KW-1003">Cell membrane</keyword>
<dbReference type="CDD" id="cd16015">
    <property type="entry name" value="LTA_synthase"/>
    <property type="match status" value="1"/>
</dbReference>
<comment type="subcellular location">
    <subcellularLocation>
        <location evidence="1">Cell membrane</location>
        <topology evidence="1">Multi-pass membrane protein</topology>
    </subcellularLocation>
</comment>
<accession>A0ABQ0BRK0</accession>
<keyword evidence="6 7" id="KW-0472">Membrane</keyword>
<dbReference type="PANTHER" id="PTHR47371">
    <property type="entry name" value="LIPOTEICHOIC ACID SYNTHASE"/>
    <property type="match status" value="1"/>
</dbReference>
<dbReference type="EMBL" id="BAABZQ010000001">
    <property type="protein sequence ID" value="GAA6499161.1"/>
    <property type="molecule type" value="Genomic_DNA"/>
</dbReference>
<evidence type="ECO:0000259" key="8">
    <source>
        <dbReference type="Pfam" id="PF00884"/>
    </source>
</evidence>
<organism evidence="9 10">
    <name type="scientific">Blautia parvula</name>
    <dbReference type="NCBI Taxonomy" id="2877527"/>
    <lineage>
        <taxon>Bacteria</taxon>
        <taxon>Bacillati</taxon>
        <taxon>Bacillota</taxon>
        <taxon>Clostridia</taxon>
        <taxon>Lachnospirales</taxon>
        <taxon>Lachnospiraceae</taxon>
        <taxon>Blautia</taxon>
    </lineage>
</organism>
<dbReference type="PANTHER" id="PTHR47371:SF3">
    <property type="entry name" value="PHOSPHOGLYCEROL TRANSFERASE I"/>
    <property type="match status" value="1"/>
</dbReference>
<dbReference type="Gene3D" id="2.60.40.3760">
    <property type="match status" value="1"/>
</dbReference>
<evidence type="ECO:0000256" key="6">
    <source>
        <dbReference type="ARBA" id="ARBA00023136"/>
    </source>
</evidence>